<evidence type="ECO:0000313" key="2">
    <source>
        <dbReference type="EMBL" id="TRW50179.1"/>
    </source>
</evidence>
<evidence type="ECO:0000313" key="3">
    <source>
        <dbReference type="Proteomes" id="UP000320359"/>
    </source>
</evidence>
<feature type="signal peptide" evidence="1">
    <location>
        <begin position="1"/>
        <end position="31"/>
    </location>
</feature>
<dbReference type="RefSeq" id="WP_143234891.1">
    <property type="nucleotide sequence ID" value="NZ_VJWL01000001.1"/>
</dbReference>
<proteinExistence type="predicted"/>
<reference evidence="2 3" key="1">
    <citation type="submission" date="2019-07" db="EMBL/GenBank/DDBJ databases">
        <authorList>
            <person name="Yang M."/>
            <person name="Zhao D."/>
            <person name="Xiang H."/>
        </authorList>
    </citation>
    <scope>NUCLEOTIDE SEQUENCE [LARGE SCALE GENOMIC DNA]</scope>
    <source>
        <strain evidence="2 3">IM1326</strain>
    </source>
</reference>
<evidence type="ECO:0000256" key="1">
    <source>
        <dbReference type="SAM" id="SignalP"/>
    </source>
</evidence>
<accession>A0A552X5E5</accession>
<dbReference type="Proteomes" id="UP000320359">
    <property type="component" value="Unassembled WGS sequence"/>
</dbReference>
<comment type="caution">
    <text evidence="2">The sequence shown here is derived from an EMBL/GenBank/DDBJ whole genome shotgun (WGS) entry which is preliminary data.</text>
</comment>
<sequence length="195" mass="22756">MDVLNKLNRGGVWIAAVCVLAVSALAHTASANEASDRRLVDRCLTDITRYSNALDRNRRMTREYRARVQEYERRGNAYQYLVAQNNRLNQQVSNCNPAVQGVNYCNNLLNQFSNVNARAQNEHRWLQGERRRLIEAERDADARIDNLDRLRAGLNEPCREAWPVADEIWWSVCEDHDVDRRTWDTAMNSDNRYRC</sequence>
<feature type="chain" id="PRO_5021719281" description="Lysozyme inhibitor LprI N-terminal domain-containing protein" evidence="1">
    <location>
        <begin position="32"/>
        <end position="195"/>
    </location>
</feature>
<keyword evidence="1" id="KW-0732">Signal</keyword>
<evidence type="ECO:0008006" key="4">
    <source>
        <dbReference type="Google" id="ProtNLM"/>
    </source>
</evidence>
<dbReference type="EMBL" id="VJWL01000001">
    <property type="protein sequence ID" value="TRW50179.1"/>
    <property type="molecule type" value="Genomic_DNA"/>
</dbReference>
<protein>
    <recommendedName>
        <fullName evidence="4">Lysozyme inhibitor LprI N-terminal domain-containing protein</fullName>
    </recommendedName>
</protein>
<name>A0A552X5E5_9GAMM</name>
<organism evidence="2 3">
    <name type="scientific">Aliidiomarina halalkaliphila</name>
    <dbReference type="NCBI Taxonomy" id="2593535"/>
    <lineage>
        <taxon>Bacteria</taxon>
        <taxon>Pseudomonadati</taxon>
        <taxon>Pseudomonadota</taxon>
        <taxon>Gammaproteobacteria</taxon>
        <taxon>Alteromonadales</taxon>
        <taxon>Idiomarinaceae</taxon>
        <taxon>Aliidiomarina</taxon>
    </lineage>
</organism>
<keyword evidence="3" id="KW-1185">Reference proteome</keyword>
<dbReference type="AlphaFoldDB" id="A0A552X5E5"/>
<gene>
    <name evidence="2" type="ORF">FM042_04920</name>
</gene>